<keyword evidence="2" id="KW-1185">Reference proteome</keyword>
<comment type="caution">
    <text evidence="1">The sequence shown here is derived from an EMBL/GenBank/DDBJ whole genome shotgun (WGS) entry which is preliminary data.</text>
</comment>
<name>A0ABX4JVG9_9HYPH</name>
<gene>
    <name evidence="1" type="ORF">CO674_10820</name>
</gene>
<evidence type="ECO:0000313" key="1">
    <source>
        <dbReference type="EMBL" id="PDT23459.1"/>
    </source>
</evidence>
<dbReference type="EMBL" id="NWSY01000007">
    <property type="protein sequence ID" value="PDT23459.1"/>
    <property type="molecule type" value="Genomic_DNA"/>
</dbReference>
<evidence type="ECO:0000313" key="2">
    <source>
        <dbReference type="Proteomes" id="UP000219914"/>
    </source>
</evidence>
<proteinExistence type="predicted"/>
<reference evidence="1 2" key="1">
    <citation type="submission" date="2017-09" db="EMBL/GenBank/DDBJ databases">
        <title>Comparative genomics of rhizobia isolated from Phaseolus vulgaris in China.</title>
        <authorList>
            <person name="Tong W."/>
        </authorList>
    </citation>
    <scope>NUCLEOTIDE SEQUENCE [LARGE SCALE GENOMIC DNA]</scope>
    <source>
        <strain evidence="1 2">FH14</strain>
    </source>
</reference>
<protein>
    <submittedName>
        <fullName evidence="1">Uncharacterized protein</fullName>
    </submittedName>
</protein>
<organism evidence="1 2">
    <name type="scientific">Rhizobium hidalgonense</name>
    <dbReference type="NCBI Taxonomy" id="1538159"/>
    <lineage>
        <taxon>Bacteria</taxon>
        <taxon>Pseudomonadati</taxon>
        <taxon>Pseudomonadota</taxon>
        <taxon>Alphaproteobacteria</taxon>
        <taxon>Hyphomicrobiales</taxon>
        <taxon>Rhizobiaceae</taxon>
        <taxon>Rhizobium/Agrobacterium group</taxon>
        <taxon>Rhizobium</taxon>
    </lineage>
</organism>
<sequence length="65" mass="6965">MTAEIEKIGGVFAPAFEGRHISVAKISDNGWLPVSSQPRGLVSHPETLKVPFATGLFAFLADEPE</sequence>
<accession>A0ABX4JVG9</accession>
<dbReference type="Proteomes" id="UP000219914">
    <property type="component" value="Unassembled WGS sequence"/>
</dbReference>